<protein>
    <recommendedName>
        <fullName evidence="3">DUF4468 domain-containing protein</fullName>
    </recommendedName>
</protein>
<dbReference type="EMBL" id="AP025314">
    <property type="protein sequence ID" value="BDD08696.1"/>
    <property type="molecule type" value="Genomic_DNA"/>
</dbReference>
<dbReference type="AlphaFoldDB" id="A0AAU9D756"/>
<dbReference type="Proteomes" id="UP001348817">
    <property type="component" value="Chromosome"/>
</dbReference>
<keyword evidence="2" id="KW-1185">Reference proteome</keyword>
<name>A0AAU9D756_9BACT</name>
<sequence length="164" mass="19266">MKFSFSVIVCVFIAINCFSQETFTERKGSKFFPGHLHAVITVDSASIHYQLFNHWYTSAYTQYRDIKIPRNELGDFNSGNDTLSIILYGNKVKLFDKRYNLNRKVKHQKLCASLEAMRKISYAVSISDNHQNIRHFHLFVPDDLNLLEESFRKLVNENLREIKK</sequence>
<evidence type="ECO:0000313" key="1">
    <source>
        <dbReference type="EMBL" id="BDD08696.1"/>
    </source>
</evidence>
<reference evidence="1 2" key="1">
    <citation type="submission" date="2021-12" db="EMBL/GenBank/DDBJ databases">
        <title>Genome sequencing of bacteria with rrn-lacking chromosome and rrn-plasmid.</title>
        <authorList>
            <person name="Anda M."/>
            <person name="Iwasaki W."/>
        </authorList>
    </citation>
    <scope>NUCLEOTIDE SEQUENCE [LARGE SCALE GENOMIC DNA]</scope>
    <source>
        <strain evidence="1 2">DSM 100852</strain>
    </source>
</reference>
<evidence type="ECO:0000313" key="2">
    <source>
        <dbReference type="Proteomes" id="UP001348817"/>
    </source>
</evidence>
<dbReference type="RefSeq" id="WP_338393939.1">
    <property type="nucleotide sequence ID" value="NZ_AP025314.1"/>
</dbReference>
<evidence type="ECO:0008006" key="3">
    <source>
        <dbReference type="Google" id="ProtNLM"/>
    </source>
</evidence>
<gene>
    <name evidence="1" type="ORF">FUAX_11280</name>
</gene>
<proteinExistence type="predicted"/>
<organism evidence="1 2">
    <name type="scientific">Fulvitalea axinellae</name>
    <dbReference type="NCBI Taxonomy" id="1182444"/>
    <lineage>
        <taxon>Bacteria</taxon>
        <taxon>Pseudomonadati</taxon>
        <taxon>Bacteroidota</taxon>
        <taxon>Cytophagia</taxon>
        <taxon>Cytophagales</taxon>
        <taxon>Persicobacteraceae</taxon>
        <taxon>Fulvitalea</taxon>
    </lineage>
</organism>
<dbReference type="KEGG" id="fax:FUAX_11280"/>
<accession>A0AAU9D756</accession>